<dbReference type="GO" id="GO:0032993">
    <property type="term" value="C:protein-DNA complex"/>
    <property type="evidence" value="ECO:0007669"/>
    <property type="project" value="TreeGrafter"/>
</dbReference>
<dbReference type="InterPro" id="IPR001789">
    <property type="entry name" value="Sig_transdc_resp-reg_receiver"/>
</dbReference>
<evidence type="ECO:0000256" key="2">
    <source>
        <dbReference type="ARBA" id="ARBA00023012"/>
    </source>
</evidence>
<protein>
    <recommendedName>
        <fullName evidence="6">Response regulatory domain-containing protein</fullName>
    </recommendedName>
</protein>
<dbReference type="Pfam" id="PF00072">
    <property type="entry name" value="Response_reg"/>
    <property type="match status" value="1"/>
</dbReference>
<feature type="domain" description="Response regulatory" evidence="6">
    <location>
        <begin position="1"/>
        <end position="91"/>
    </location>
</feature>
<dbReference type="GO" id="GO:0006355">
    <property type="term" value="P:regulation of DNA-templated transcription"/>
    <property type="evidence" value="ECO:0007669"/>
    <property type="project" value="TreeGrafter"/>
</dbReference>
<evidence type="ECO:0000313" key="7">
    <source>
        <dbReference type="EMBL" id="SVB22498.1"/>
    </source>
</evidence>
<dbReference type="PANTHER" id="PTHR48111:SF1">
    <property type="entry name" value="TWO-COMPONENT RESPONSE REGULATOR ORR33"/>
    <property type="match status" value="1"/>
</dbReference>
<dbReference type="GO" id="GO:0005829">
    <property type="term" value="C:cytosol"/>
    <property type="evidence" value="ECO:0007669"/>
    <property type="project" value="TreeGrafter"/>
</dbReference>
<accession>A0A382C8Q9</accession>
<dbReference type="InterPro" id="IPR039420">
    <property type="entry name" value="WalR-like"/>
</dbReference>
<dbReference type="PROSITE" id="PS50110">
    <property type="entry name" value="RESPONSE_REGULATORY"/>
    <property type="match status" value="1"/>
</dbReference>
<keyword evidence="2" id="KW-0902">Two-component regulatory system</keyword>
<keyword evidence="5" id="KW-0804">Transcription</keyword>
<sequence>VETAGDASSARTKFYDIRPDLVLLDIWMPDTDGVSLLTEWADQNGRIPPVVMISGHGTVETAVEAIRLGAYDFLEKPLSTAKLLVTVERALENSQLYTENT</sequence>
<feature type="non-terminal residue" evidence="7">
    <location>
        <position position="1"/>
    </location>
</feature>
<evidence type="ECO:0000259" key="6">
    <source>
        <dbReference type="PROSITE" id="PS50110"/>
    </source>
</evidence>
<evidence type="ECO:0000256" key="3">
    <source>
        <dbReference type="ARBA" id="ARBA00023015"/>
    </source>
</evidence>
<name>A0A382C8Q9_9ZZZZ</name>
<keyword evidence="1" id="KW-0597">Phosphoprotein</keyword>
<feature type="non-terminal residue" evidence="7">
    <location>
        <position position="101"/>
    </location>
</feature>
<dbReference type="PANTHER" id="PTHR48111">
    <property type="entry name" value="REGULATOR OF RPOS"/>
    <property type="match status" value="1"/>
</dbReference>
<dbReference type="EMBL" id="UINC01033348">
    <property type="protein sequence ID" value="SVB22498.1"/>
    <property type="molecule type" value="Genomic_DNA"/>
</dbReference>
<organism evidence="7">
    <name type="scientific">marine metagenome</name>
    <dbReference type="NCBI Taxonomy" id="408172"/>
    <lineage>
        <taxon>unclassified sequences</taxon>
        <taxon>metagenomes</taxon>
        <taxon>ecological metagenomes</taxon>
    </lineage>
</organism>
<evidence type="ECO:0000256" key="1">
    <source>
        <dbReference type="ARBA" id="ARBA00022553"/>
    </source>
</evidence>
<evidence type="ECO:0000256" key="4">
    <source>
        <dbReference type="ARBA" id="ARBA00023125"/>
    </source>
</evidence>
<keyword evidence="3" id="KW-0805">Transcription regulation</keyword>
<dbReference type="GO" id="GO:0000976">
    <property type="term" value="F:transcription cis-regulatory region binding"/>
    <property type="evidence" value="ECO:0007669"/>
    <property type="project" value="TreeGrafter"/>
</dbReference>
<dbReference type="SMART" id="SM00448">
    <property type="entry name" value="REC"/>
    <property type="match status" value="1"/>
</dbReference>
<dbReference type="AlphaFoldDB" id="A0A382C8Q9"/>
<dbReference type="GO" id="GO:0000156">
    <property type="term" value="F:phosphorelay response regulator activity"/>
    <property type="evidence" value="ECO:0007669"/>
    <property type="project" value="TreeGrafter"/>
</dbReference>
<reference evidence="7" key="1">
    <citation type="submission" date="2018-05" db="EMBL/GenBank/DDBJ databases">
        <authorList>
            <person name="Lanie J.A."/>
            <person name="Ng W.-L."/>
            <person name="Kazmierczak K.M."/>
            <person name="Andrzejewski T.M."/>
            <person name="Davidsen T.M."/>
            <person name="Wayne K.J."/>
            <person name="Tettelin H."/>
            <person name="Glass J.I."/>
            <person name="Rusch D."/>
            <person name="Podicherti R."/>
            <person name="Tsui H.-C.T."/>
            <person name="Winkler M.E."/>
        </authorList>
    </citation>
    <scope>NUCLEOTIDE SEQUENCE</scope>
</reference>
<dbReference type="InterPro" id="IPR011006">
    <property type="entry name" value="CheY-like_superfamily"/>
</dbReference>
<proteinExistence type="predicted"/>
<keyword evidence="4" id="KW-0238">DNA-binding</keyword>
<gene>
    <name evidence="7" type="ORF">METZ01_LOCUS175352</name>
</gene>
<dbReference type="SUPFAM" id="SSF52172">
    <property type="entry name" value="CheY-like"/>
    <property type="match status" value="1"/>
</dbReference>
<dbReference type="Gene3D" id="3.40.50.2300">
    <property type="match status" value="1"/>
</dbReference>
<evidence type="ECO:0000256" key="5">
    <source>
        <dbReference type="ARBA" id="ARBA00023163"/>
    </source>
</evidence>